<dbReference type="GO" id="GO:0005737">
    <property type="term" value="C:cytoplasm"/>
    <property type="evidence" value="ECO:0007669"/>
    <property type="project" value="UniProtKB-SubCell"/>
</dbReference>
<comment type="pathway">
    <text evidence="9 10">Porphyrin-containing compound metabolism; protoheme biosynthesis; protoheme from protoporphyrin-IX: step 1/1.</text>
</comment>
<evidence type="ECO:0000256" key="10">
    <source>
        <dbReference type="RuleBase" id="RU000607"/>
    </source>
</evidence>
<keyword evidence="2 9" id="KW-0963">Cytoplasm</keyword>
<feature type="binding site" evidence="9">
    <location>
        <position position="224"/>
    </location>
    <ligand>
        <name>Fe(2+)</name>
        <dbReference type="ChEBI" id="CHEBI:29033"/>
    </ligand>
</feature>
<keyword evidence="4 9" id="KW-0408">Iron</keyword>
<dbReference type="InterPro" id="IPR033644">
    <property type="entry name" value="Ferrochelatase_C"/>
</dbReference>
<dbReference type="CDD" id="cd03411">
    <property type="entry name" value="Ferrochelatase_N"/>
    <property type="match status" value="1"/>
</dbReference>
<dbReference type="Pfam" id="PF00762">
    <property type="entry name" value="Ferrochelatase"/>
    <property type="match status" value="1"/>
</dbReference>
<evidence type="ECO:0000256" key="6">
    <source>
        <dbReference type="ARBA" id="ARBA00023239"/>
    </source>
</evidence>
<dbReference type="eggNOG" id="COG0276">
    <property type="taxonomic scope" value="Bacteria"/>
</dbReference>
<evidence type="ECO:0000256" key="2">
    <source>
        <dbReference type="ARBA" id="ARBA00022490"/>
    </source>
</evidence>
<keyword evidence="5 9" id="KW-0350">Heme biosynthesis</keyword>
<proteinExistence type="inferred from homology"/>
<keyword evidence="3 9" id="KW-0479">Metal-binding</keyword>
<evidence type="ECO:0000313" key="12">
    <source>
        <dbReference type="Proteomes" id="UP000023795"/>
    </source>
</evidence>
<dbReference type="EMBL" id="ANIN01000001">
    <property type="protein sequence ID" value="ELA09025.1"/>
    <property type="molecule type" value="Genomic_DNA"/>
</dbReference>
<feature type="binding site" evidence="9">
    <location>
        <position position="305"/>
    </location>
    <ligand>
        <name>Fe(2+)</name>
        <dbReference type="ChEBI" id="CHEBI:29033"/>
    </ligand>
</feature>
<keyword evidence="7 9" id="KW-0627">Porphyrin biosynthesis</keyword>
<dbReference type="HAMAP" id="MF_00323">
    <property type="entry name" value="Ferrochelatase"/>
    <property type="match status" value="1"/>
</dbReference>
<evidence type="ECO:0000313" key="11">
    <source>
        <dbReference type="EMBL" id="ELA09025.1"/>
    </source>
</evidence>
<reference evidence="11 12" key="1">
    <citation type="journal article" date="2013" name="Genome Announc.">
        <title>Genome Sequence of Moraxella macacae 0408225, a Novel Bacterial Species Isolated from a Cynomolgus Macaque with Epistaxis.</title>
        <authorList>
            <person name="Ladner J.T."/>
            <person name="Whitehouse C.A."/>
            <person name="Koroleva G.I."/>
            <person name="Palacios G.F."/>
        </authorList>
    </citation>
    <scope>NUCLEOTIDE SEQUENCE [LARGE SCALE GENOMIC DNA]</scope>
    <source>
        <strain evidence="11 12">0408225</strain>
    </source>
</reference>
<keyword evidence="6 9" id="KW-0456">Lyase</keyword>
<dbReference type="PANTHER" id="PTHR11108:SF1">
    <property type="entry name" value="FERROCHELATASE, MITOCHONDRIAL"/>
    <property type="match status" value="1"/>
</dbReference>
<comment type="catalytic activity">
    <reaction evidence="8">
        <text>Fe-coproporphyrin III + 2 H(+) = coproporphyrin III + Fe(2+)</text>
        <dbReference type="Rhea" id="RHEA:49572"/>
        <dbReference type="ChEBI" id="CHEBI:15378"/>
        <dbReference type="ChEBI" id="CHEBI:29033"/>
        <dbReference type="ChEBI" id="CHEBI:68438"/>
        <dbReference type="ChEBI" id="CHEBI:131725"/>
        <dbReference type="EC" id="4.99.1.9"/>
    </reaction>
    <physiologicalReaction direction="right-to-left" evidence="8">
        <dbReference type="Rhea" id="RHEA:49574"/>
    </physiologicalReaction>
</comment>
<dbReference type="InterPro" id="IPR001015">
    <property type="entry name" value="Ferrochelatase"/>
</dbReference>
<evidence type="ECO:0000256" key="4">
    <source>
        <dbReference type="ARBA" id="ARBA00023004"/>
    </source>
</evidence>
<comment type="subcellular location">
    <subcellularLocation>
        <location evidence="9 10">Cytoplasm</location>
    </subcellularLocation>
</comment>
<accession>L2F7Y4</accession>
<dbReference type="STRING" id="1230338.MOMA_01410"/>
<evidence type="ECO:0000256" key="3">
    <source>
        <dbReference type="ARBA" id="ARBA00022723"/>
    </source>
</evidence>
<evidence type="ECO:0000256" key="5">
    <source>
        <dbReference type="ARBA" id="ARBA00023133"/>
    </source>
</evidence>
<dbReference type="CDD" id="cd00419">
    <property type="entry name" value="Ferrochelatase_C"/>
    <property type="match status" value="1"/>
</dbReference>
<dbReference type="GO" id="GO:0046872">
    <property type="term" value="F:metal ion binding"/>
    <property type="evidence" value="ECO:0007669"/>
    <property type="project" value="UniProtKB-KW"/>
</dbReference>
<name>L2F7Y4_9GAMM</name>
<sequence length="356" mass="40538">MINKNVVKKNAMKPTTAQKIAVILVNLGTPDEPTVTAVRQYLRQFLSDGRVIEIPKLLWQIILNLFVLTTRPKKVAHAYKSIWDSDSPLRKIAFEQADALQQRFDNRDNHDNHDNHDLLEKLDVQVCVAMTYGNPSLQDLLTKLNQQQVENTVILPLYPQYSATTTAAVFDVVAKWGLSQRDLPAISFIKDYFDNPLYIKALAEKIRDFQALHGKPEKLLMSFHGIPKPYEDKGDPYAKRCRYTASQLAKALKLADDEWLCSFQSRFGKQEWVKPYTDAILTDWGRQGVKSVHVISPAFSADCLETLEELAVENRDIFQSNGGGEYRYIPALNADKLHIDLIYSIVLPHVLAHAKF</sequence>
<dbReference type="UniPathway" id="UPA00252">
    <property type="reaction ID" value="UER00325"/>
</dbReference>
<dbReference type="PROSITE" id="PS00534">
    <property type="entry name" value="FERROCHELATASE"/>
    <property type="match status" value="1"/>
</dbReference>
<comment type="catalytic activity">
    <reaction evidence="9 10">
        <text>heme b + 2 H(+) = protoporphyrin IX + Fe(2+)</text>
        <dbReference type="Rhea" id="RHEA:22584"/>
        <dbReference type="ChEBI" id="CHEBI:15378"/>
        <dbReference type="ChEBI" id="CHEBI:29033"/>
        <dbReference type="ChEBI" id="CHEBI:57306"/>
        <dbReference type="ChEBI" id="CHEBI:60344"/>
        <dbReference type="EC" id="4.98.1.1"/>
    </reaction>
</comment>
<protein>
    <recommendedName>
        <fullName evidence="9 10">Ferrochelatase</fullName>
        <ecNumber evidence="9 10">4.98.1.1</ecNumber>
    </recommendedName>
    <alternativeName>
        <fullName evidence="9">Heme synthase</fullName>
    </alternativeName>
    <alternativeName>
        <fullName evidence="9">Protoheme ferro-lyase</fullName>
    </alternativeName>
</protein>
<keyword evidence="12" id="KW-1185">Reference proteome</keyword>
<dbReference type="PANTHER" id="PTHR11108">
    <property type="entry name" value="FERROCHELATASE"/>
    <property type="match status" value="1"/>
</dbReference>
<dbReference type="Proteomes" id="UP000023795">
    <property type="component" value="Unassembled WGS sequence"/>
</dbReference>
<dbReference type="GO" id="GO:0004325">
    <property type="term" value="F:ferrochelatase activity"/>
    <property type="evidence" value="ECO:0007669"/>
    <property type="project" value="UniProtKB-UniRule"/>
</dbReference>
<dbReference type="EC" id="4.98.1.1" evidence="9 10"/>
<comment type="caution">
    <text evidence="11">The sequence shown here is derived from an EMBL/GenBank/DDBJ whole genome shotgun (WGS) entry which is preliminary data.</text>
</comment>
<dbReference type="AlphaFoldDB" id="L2F7Y4"/>
<dbReference type="SUPFAM" id="SSF53800">
    <property type="entry name" value="Chelatase"/>
    <property type="match status" value="1"/>
</dbReference>
<evidence type="ECO:0000256" key="1">
    <source>
        <dbReference type="ARBA" id="ARBA00007718"/>
    </source>
</evidence>
<gene>
    <name evidence="9" type="primary">hemH</name>
    <name evidence="11" type="ORF">MOMA_01410</name>
</gene>
<evidence type="ECO:0000256" key="9">
    <source>
        <dbReference type="HAMAP-Rule" id="MF_00323"/>
    </source>
</evidence>
<dbReference type="InterPro" id="IPR033659">
    <property type="entry name" value="Ferrochelatase_N"/>
</dbReference>
<dbReference type="GO" id="GO:0006783">
    <property type="term" value="P:heme biosynthetic process"/>
    <property type="evidence" value="ECO:0007669"/>
    <property type="project" value="UniProtKB-UniRule"/>
</dbReference>
<comment type="similarity">
    <text evidence="1 9 10">Belongs to the ferrochelatase family.</text>
</comment>
<organism evidence="11 12">
    <name type="scientific">Moraxella macacae 0408225</name>
    <dbReference type="NCBI Taxonomy" id="1230338"/>
    <lineage>
        <taxon>Bacteria</taxon>
        <taxon>Pseudomonadati</taxon>
        <taxon>Pseudomonadota</taxon>
        <taxon>Gammaproteobacteria</taxon>
        <taxon>Moraxellales</taxon>
        <taxon>Moraxellaceae</taxon>
        <taxon>Moraxella</taxon>
    </lineage>
</organism>
<dbReference type="PATRIC" id="fig|1230338.3.peg.311"/>
<evidence type="ECO:0000256" key="7">
    <source>
        <dbReference type="ARBA" id="ARBA00023244"/>
    </source>
</evidence>
<dbReference type="InterPro" id="IPR019772">
    <property type="entry name" value="Ferrochelatase_AS"/>
</dbReference>
<dbReference type="FunFam" id="3.40.50.1400:FF:000002">
    <property type="entry name" value="Ferrochelatase"/>
    <property type="match status" value="1"/>
</dbReference>
<dbReference type="NCBIfam" id="TIGR00109">
    <property type="entry name" value="hemH"/>
    <property type="match status" value="1"/>
</dbReference>
<evidence type="ECO:0000256" key="8">
    <source>
        <dbReference type="ARBA" id="ARBA00024536"/>
    </source>
</evidence>
<comment type="function">
    <text evidence="9 10">Catalyzes the ferrous insertion into protoporphyrin IX.</text>
</comment>
<dbReference type="Gene3D" id="3.40.50.1400">
    <property type="match status" value="2"/>
</dbReference>